<dbReference type="STRING" id="930.GCA_002079865_02522"/>
<dbReference type="InterPro" id="IPR027417">
    <property type="entry name" value="P-loop_NTPase"/>
</dbReference>
<dbReference type="PANTHER" id="PTHR10695">
    <property type="entry name" value="DEPHOSPHO-COA KINASE-RELATED"/>
    <property type="match status" value="1"/>
</dbReference>
<dbReference type="UniPathway" id="UPA00241">
    <property type="reaction ID" value="UER00356"/>
</dbReference>
<proteinExistence type="inferred from homology"/>
<comment type="caution">
    <text evidence="7">The sequence shown here is derived from an EMBL/GenBank/DDBJ whole genome shotgun (WGS) entry which is preliminary data.</text>
</comment>
<evidence type="ECO:0000256" key="3">
    <source>
        <dbReference type="ARBA" id="ARBA00022840"/>
    </source>
</evidence>
<dbReference type="GO" id="GO:0015937">
    <property type="term" value="P:coenzyme A biosynthetic process"/>
    <property type="evidence" value="ECO:0007669"/>
    <property type="project" value="UniProtKB-UniRule"/>
</dbReference>
<dbReference type="Gene3D" id="3.40.50.300">
    <property type="entry name" value="P-loop containing nucleotide triphosphate hydrolases"/>
    <property type="match status" value="1"/>
</dbReference>
<dbReference type="GeneID" id="60694679"/>
<evidence type="ECO:0000313" key="7">
    <source>
        <dbReference type="EMBL" id="OCX76579.1"/>
    </source>
</evidence>
<dbReference type="NCBIfam" id="TIGR00152">
    <property type="entry name" value="dephospho-CoA kinase"/>
    <property type="match status" value="1"/>
</dbReference>
<protein>
    <recommendedName>
        <fullName evidence="5 6">Dephospho-CoA kinase</fullName>
        <ecNumber evidence="5 6">2.7.1.24</ecNumber>
    </recommendedName>
    <alternativeName>
        <fullName evidence="5">Dephosphocoenzyme A kinase</fullName>
    </alternativeName>
</protein>
<evidence type="ECO:0000256" key="6">
    <source>
        <dbReference type="NCBIfam" id="TIGR00152"/>
    </source>
</evidence>
<accession>A0A1C2IKH0</accession>
<dbReference type="EC" id="2.7.1.24" evidence="5 6"/>
<dbReference type="InterPro" id="IPR001977">
    <property type="entry name" value="Depp_CoAkinase"/>
</dbReference>
<dbReference type="AlphaFoldDB" id="A0A1C2IKH0"/>
<dbReference type="GO" id="GO:0005524">
    <property type="term" value="F:ATP binding"/>
    <property type="evidence" value="ECO:0007669"/>
    <property type="project" value="UniProtKB-UniRule"/>
</dbReference>
<comment type="pathway">
    <text evidence="5">Cofactor biosynthesis; coenzyme A biosynthesis; CoA from (R)-pantothenate: step 5/5.</text>
</comment>
<comment type="catalytic activity">
    <reaction evidence="5">
        <text>3'-dephospho-CoA + ATP = ADP + CoA + H(+)</text>
        <dbReference type="Rhea" id="RHEA:18245"/>
        <dbReference type="ChEBI" id="CHEBI:15378"/>
        <dbReference type="ChEBI" id="CHEBI:30616"/>
        <dbReference type="ChEBI" id="CHEBI:57287"/>
        <dbReference type="ChEBI" id="CHEBI:57328"/>
        <dbReference type="ChEBI" id="CHEBI:456216"/>
        <dbReference type="EC" id="2.7.1.24"/>
    </reaction>
</comment>
<dbReference type="Pfam" id="PF01121">
    <property type="entry name" value="CoaE"/>
    <property type="match status" value="1"/>
</dbReference>
<dbReference type="GO" id="GO:0004140">
    <property type="term" value="F:dephospho-CoA kinase activity"/>
    <property type="evidence" value="ECO:0007669"/>
    <property type="project" value="UniProtKB-UniRule"/>
</dbReference>
<dbReference type="GO" id="GO:0005737">
    <property type="term" value="C:cytoplasm"/>
    <property type="evidence" value="ECO:0007669"/>
    <property type="project" value="UniProtKB-SubCell"/>
</dbReference>
<dbReference type="PROSITE" id="PS51219">
    <property type="entry name" value="DPCK"/>
    <property type="match status" value="1"/>
</dbReference>
<keyword evidence="5" id="KW-0808">Transferase</keyword>
<dbReference type="EMBL" id="LWSA01000024">
    <property type="protein sequence ID" value="OCX76579.1"/>
    <property type="molecule type" value="Genomic_DNA"/>
</dbReference>
<feature type="binding site" evidence="5">
    <location>
        <begin position="10"/>
        <end position="15"/>
    </location>
    <ligand>
        <name>ATP</name>
        <dbReference type="ChEBI" id="CHEBI:30616"/>
    </ligand>
</feature>
<sequence length="202" mass="22545">MHIGLTGGVASGKSTVAEMLGALGAHILDADLMARELVEPGQPAYAEIVRQWGPQYLLADGCLDRSLLRDRIFSDPVAKKWLESLLHPRIRQLFLDRSQSLQKDQPEAVIVWVVPLLVENHYQALLDQVLVIDCPSALQIERLQLRPGWSNAQIEAVLAAQLPRAERNAAADYVISNEKDVQALREAILLYWDTVYKARGFA</sequence>
<keyword evidence="2 5" id="KW-0547">Nucleotide-binding</keyword>
<keyword evidence="3 5" id="KW-0067">ATP-binding</keyword>
<dbReference type="CDD" id="cd02022">
    <property type="entry name" value="DPCK"/>
    <property type="match status" value="1"/>
</dbReference>
<dbReference type="PANTHER" id="PTHR10695:SF46">
    <property type="entry name" value="BIFUNCTIONAL COENZYME A SYNTHASE-RELATED"/>
    <property type="match status" value="1"/>
</dbReference>
<evidence type="ECO:0000256" key="2">
    <source>
        <dbReference type="ARBA" id="ARBA00022741"/>
    </source>
</evidence>
<dbReference type="HAMAP" id="MF_00376">
    <property type="entry name" value="Dephospho_CoA_kinase"/>
    <property type="match status" value="1"/>
</dbReference>
<dbReference type="RefSeq" id="WP_031569871.1">
    <property type="nucleotide sequence ID" value="NZ_JAAOMO010000116.1"/>
</dbReference>
<evidence type="ECO:0000256" key="5">
    <source>
        <dbReference type="HAMAP-Rule" id="MF_00376"/>
    </source>
</evidence>
<keyword evidence="5 7" id="KW-0418">Kinase</keyword>
<dbReference type="SUPFAM" id="SSF52540">
    <property type="entry name" value="P-loop containing nucleoside triphosphate hydrolases"/>
    <property type="match status" value="1"/>
</dbReference>
<reference evidence="7 8" key="1">
    <citation type="journal article" date="2016" name="Int. J. Mol. Sci.">
        <title>Comparative genomics of the extreme acidophile Acidithiobacillus thiooxidans reveals intraspecific divergence and niche adaptation.</title>
        <authorList>
            <person name="Zhang X."/>
            <person name="Feng X."/>
            <person name="Tao J."/>
            <person name="Ma L."/>
            <person name="Xiao Y."/>
            <person name="Liang Y."/>
            <person name="Liu X."/>
            <person name="Yin H."/>
        </authorList>
    </citation>
    <scope>NUCLEOTIDE SEQUENCE [LARGE SCALE GENOMIC DNA]</scope>
    <source>
        <strain evidence="7 8">A02</strain>
    </source>
</reference>
<dbReference type="eggNOG" id="COG0237">
    <property type="taxonomic scope" value="Bacteria"/>
</dbReference>
<organism evidence="7 8">
    <name type="scientific">Acidithiobacillus thiooxidans</name>
    <name type="common">Thiobacillus thiooxidans</name>
    <dbReference type="NCBI Taxonomy" id="930"/>
    <lineage>
        <taxon>Bacteria</taxon>
        <taxon>Pseudomonadati</taxon>
        <taxon>Pseudomonadota</taxon>
        <taxon>Acidithiobacillia</taxon>
        <taxon>Acidithiobacillales</taxon>
        <taxon>Acidithiobacillaceae</taxon>
        <taxon>Acidithiobacillus</taxon>
    </lineage>
</organism>
<comment type="function">
    <text evidence="5">Catalyzes the phosphorylation of the 3'-hydroxyl group of dephosphocoenzyme A to form coenzyme A.</text>
</comment>
<dbReference type="Proteomes" id="UP000094893">
    <property type="component" value="Unassembled WGS sequence"/>
</dbReference>
<name>A0A1C2IKH0_ACITH</name>
<evidence type="ECO:0000256" key="1">
    <source>
        <dbReference type="ARBA" id="ARBA00009018"/>
    </source>
</evidence>
<evidence type="ECO:0000256" key="4">
    <source>
        <dbReference type="ARBA" id="ARBA00022993"/>
    </source>
</evidence>
<comment type="similarity">
    <text evidence="1 5">Belongs to the CoaE family.</text>
</comment>
<keyword evidence="4 5" id="KW-0173">Coenzyme A biosynthesis</keyword>
<keyword evidence="5" id="KW-0963">Cytoplasm</keyword>
<comment type="subcellular location">
    <subcellularLocation>
        <location evidence="5">Cytoplasm</location>
    </subcellularLocation>
</comment>
<gene>
    <name evidence="5" type="primary">coaE</name>
    <name evidence="7" type="ORF">A6P07_02140</name>
</gene>
<evidence type="ECO:0000313" key="8">
    <source>
        <dbReference type="Proteomes" id="UP000094893"/>
    </source>
</evidence>